<evidence type="ECO:0000256" key="2">
    <source>
        <dbReference type="SAM" id="MobiDB-lite"/>
    </source>
</evidence>
<feature type="compositionally biased region" description="Acidic residues" evidence="2">
    <location>
        <begin position="449"/>
        <end position="458"/>
    </location>
</feature>
<dbReference type="RefSeq" id="WP_090927090.1">
    <property type="nucleotide sequence ID" value="NZ_FOTY01000013.1"/>
</dbReference>
<dbReference type="InterPro" id="IPR052913">
    <property type="entry name" value="Glycopeptide_resist_protein"/>
</dbReference>
<keyword evidence="5" id="KW-1185">Reference proteome</keyword>
<organism evidence="4 5">
    <name type="scientific">Salibacterium qingdaonense</name>
    <dbReference type="NCBI Taxonomy" id="266892"/>
    <lineage>
        <taxon>Bacteria</taxon>
        <taxon>Bacillati</taxon>
        <taxon>Bacillota</taxon>
        <taxon>Bacilli</taxon>
        <taxon>Bacillales</taxon>
        <taxon>Bacillaceae</taxon>
    </lineage>
</organism>
<feature type="compositionally biased region" description="Acidic residues" evidence="2">
    <location>
        <begin position="399"/>
        <end position="409"/>
    </location>
</feature>
<evidence type="ECO:0000259" key="3">
    <source>
        <dbReference type="PROSITE" id="PS51109"/>
    </source>
</evidence>
<sequence length="474" mass="52622">MKRNRYIEKSMLLFTCLTGVILFFSIGGAAAYEHVWPEEDTLPDEAEAGGVDIGGMKRSEAEETVSDAWENWQERSGVALQLFDEEVIIEGERFKAEVAETVEQAFTDQNVLLQVSWADEGNVLPEFLDRFTYENLRERVDMRALNEQVTTMGNITRQKKASQDIGSFFIEEMPLETTTFNNVTLTPDNSGSALEDWADALNGYEMEGGSVFSLLNALKEGGSTVYNAPELDALASGVFQVLAAANFEMSERHINEELPSYAAPGEDAHIEVPDRDLKFYNPNIYSYQWNASWNGSELSLSLSGPEFLHSYELEQRKEETLNPRTVVRVDENRTTGGRRTLREGENGYYAEAVRVVTDVDGDVLQETLLGRDYYPPEQRIVEESLQTSAENSSTPPDIEPPESSEDTGSDDPVGAPGEKNEDSGAPDRADSSQPENSGETAENGTGGEEAPDAESGEDFNERMEQDNQPIKGYE</sequence>
<reference evidence="4 5" key="1">
    <citation type="submission" date="2016-10" db="EMBL/GenBank/DDBJ databases">
        <authorList>
            <person name="de Groot N.N."/>
        </authorList>
    </citation>
    <scope>NUCLEOTIDE SEQUENCE [LARGE SCALE GENOMIC DNA]</scope>
    <source>
        <strain evidence="4 5">CGMCC 1.6134</strain>
    </source>
</reference>
<feature type="domain" description="G5" evidence="3">
    <location>
        <begin position="307"/>
        <end position="387"/>
    </location>
</feature>
<dbReference type="EMBL" id="FOTY01000013">
    <property type="protein sequence ID" value="SFM06109.1"/>
    <property type="molecule type" value="Genomic_DNA"/>
</dbReference>
<accession>A0A1I4MS84</accession>
<evidence type="ECO:0000313" key="5">
    <source>
        <dbReference type="Proteomes" id="UP000199668"/>
    </source>
</evidence>
<dbReference type="AlphaFoldDB" id="A0A1I4MS84"/>
<dbReference type="PROSITE" id="PS51109">
    <property type="entry name" value="G5"/>
    <property type="match status" value="1"/>
</dbReference>
<dbReference type="PANTHER" id="PTHR35788:SF1">
    <property type="entry name" value="EXPORTED PROTEIN"/>
    <property type="match status" value="1"/>
</dbReference>
<protein>
    <submittedName>
        <fullName evidence="4">VanW like protein</fullName>
    </submittedName>
</protein>
<gene>
    <name evidence="4" type="ORF">SAMN04488054_11330</name>
</gene>
<proteinExistence type="predicted"/>
<dbReference type="InterPro" id="IPR011098">
    <property type="entry name" value="G5_dom"/>
</dbReference>
<feature type="compositionally biased region" description="Basic and acidic residues" evidence="2">
    <location>
        <begin position="418"/>
        <end position="430"/>
    </location>
</feature>
<dbReference type="PANTHER" id="PTHR35788">
    <property type="entry name" value="EXPORTED PROTEIN-RELATED"/>
    <property type="match status" value="1"/>
</dbReference>
<feature type="region of interest" description="Disordered" evidence="2">
    <location>
        <begin position="384"/>
        <end position="474"/>
    </location>
</feature>
<name>A0A1I4MS84_9BACI</name>
<evidence type="ECO:0000313" key="4">
    <source>
        <dbReference type="EMBL" id="SFM06109.1"/>
    </source>
</evidence>
<evidence type="ECO:0000256" key="1">
    <source>
        <dbReference type="ARBA" id="ARBA00022729"/>
    </source>
</evidence>
<dbReference type="STRING" id="266892.SAMN04488054_11330"/>
<keyword evidence="1" id="KW-0732">Signal</keyword>
<dbReference type="Proteomes" id="UP000199668">
    <property type="component" value="Unassembled WGS sequence"/>
</dbReference>
<dbReference type="OrthoDB" id="2691125at2"/>